<evidence type="ECO:0000313" key="1">
    <source>
        <dbReference type="EMBL" id="CAI4214425.1"/>
    </source>
</evidence>
<dbReference type="Gene3D" id="3.40.50.80">
    <property type="entry name" value="Nucleotide-binding domain of ferredoxin-NADP reductase (FNR) module"/>
    <property type="match status" value="1"/>
</dbReference>
<name>A0A9P1H0N8_9PEZI</name>
<sequence>MGVFKLHIYLTQPFGSEDVNNITVHCGHGPVDPVSGLKTLSKFGRPRFGKILGELREDLVGEARASSRASRSKSKVNVYYYGVSGDPASLRYADDLKEACTQISCKDVVMRSWVDYV</sequence>
<dbReference type="Proteomes" id="UP000838763">
    <property type="component" value="Unassembled WGS sequence"/>
</dbReference>
<dbReference type="AlphaFoldDB" id="A0A9P1H0N8"/>
<proteinExistence type="predicted"/>
<reference evidence="1" key="1">
    <citation type="submission" date="2022-11" db="EMBL/GenBank/DDBJ databases">
        <authorList>
            <person name="Scott C."/>
            <person name="Bruce N."/>
        </authorList>
    </citation>
    <scope>NUCLEOTIDE SEQUENCE</scope>
</reference>
<keyword evidence="2" id="KW-1185">Reference proteome</keyword>
<accession>A0A9P1H0N8</accession>
<comment type="caution">
    <text evidence="1">The sequence shown here is derived from an EMBL/GenBank/DDBJ whole genome shotgun (WGS) entry which is preliminary data.</text>
</comment>
<organism evidence="1 2">
    <name type="scientific">Parascedosporium putredinis</name>
    <dbReference type="NCBI Taxonomy" id="1442378"/>
    <lineage>
        <taxon>Eukaryota</taxon>
        <taxon>Fungi</taxon>
        <taxon>Dikarya</taxon>
        <taxon>Ascomycota</taxon>
        <taxon>Pezizomycotina</taxon>
        <taxon>Sordariomycetes</taxon>
        <taxon>Hypocreomycetidae</taxon>
        <taxon>Microascales</taxon>
        <taxon>Microascaceae</taxon>
        <taxon>Parascedosporium</taxon>
    </lineage>
</organism>
<protein>
    <submittedName>
        <fullName evidence="1">Uncharacterized protein</fullName>
    </submittedName>
</protein>
<gene>
    <name evidence="1" type="ORF">PPNO1_LOCUS4156</name>
</gene>
<evidence type="ECO:0000313" key="2">
    <source>
        <dbReference type="Proteomes" id="UP000838763"/>
    </source>
</evidence>
<dbReference type="InterPro" id="IPR039261">
    <property type="entry name" value="FNR_nucleotide-bd"/>
</dbReference>
<dbReference type="EMBL" id="CALLCH030000011">
    <property type="protein sequence ID" value="CAI4214425.1"/>
    <property type="molecule type" value="Genomic_DNA"/>
</dbReference>